<evidence type="ECO:0000256" key="14">
    <source>
        <dbReference type="ARBA" id="ARBA00023065"/>
    </source>
</evidence>
<dbReference type="EMBL" id="JXLN01011899">
    <property type="protein sequence ID" value="KPM07824.1"/>
    <property type="molecule type" value="Genomic_DNA"/>
</dbReference>
<keyword evidence="9" id="KW-0106">Calcium</keyword>
<evidence type="ECO:0000256" key="15">
    <source>
        <dbReference type="ARBA" id="ARBA00023136"/>
    </source>
</evidence>
<keyword evidence="13" id="KW-0915">Sodium</keyword>
<dbReference type="PANTHER" id="PTHR10846">
    <property type="entry name" value="SODIUM/POTASSIUM/CALCIUM EXCHANGER"/>
    <property type="match status" value="1"/>
</dbReference>
<evidence type="ECO:0000256" key="5">
    <source>
        <dbReference type="ARBA" id="ARBA00022538"/>
    </source>
</evidence>
<dbReference type="GO" id="GO:0008273">
    <property type="term" value="F:calcium, potassium:sodium antiporter activity"/>
    <property type="evidence" value="ECO:0007669"/>
    <property type="project" value="TreeGrafter"/>
</dbReference>
<sequence length="357" mass="40102">MQYKRKSSTPILHGGTKFRQGLLQLMIHSIDPLYEEPVNLESGQLEMSKNHIHPPGAPHCPICGENKHTIKLDTNQIFDRSELAPKNRATLNSIHNNINNSNSIKMIENEMNINHPINNQLKMDSNFDHHNHYGNEENSNTIVITTAAVSANNDNNNNSQWSRQNTVGAPIIIPLWLTLPDVRRPDKRNWFVVTFLGSICWIGLYSYFMVWWATLVGETFRVPSEIMGLTFLAAGTSIPDLITSVLVARKGLGDMAVSSSIGSNIFDVAVGLPFPWLIYTLLFGNVPVNSSGMICSVMLLFLMLLFVIVTIALFKWRLNIGMAIAMFALYFFFIASSLLLEREIIKCSSVINAFNIF</sequence>
<keyword evidence="7" id="KW-0812">Transmembrane</keyword>
<evidence type="ECO:0000259" key="17">
    <source>
        <dbReference type="Pfam" id="PF01699"/>
    </source>
</evidence>
<keyword evidence="5" id="KW-0633">Potassium transport</keyword>
<comment type="caution">
    <text evidence="18">The sequence shown here is derived from an EMBL/GenBank/DDBJ whole genome shotgun (WGS) entry which is preliminary data.</text>
</comment>
<dbReference type="GO" id="GO:0006874">
    <property type="term" value="P:intracellular calcium ion homeostasis"/>
    <property type="evidence" value="ECO:0007669"/>
    <property type="project" value="TreeGrafter"/>
</dbReference>
<evidence type="ECO:0000256" key="4">
    <source>
        <dbReference type="ARBA" id="ARBA00022449"/>
    </source>
</evidence>
<evidence type="ECO:0000256" key="11">
    <source>
        <dbReference type="ARBA" id="ARBA00022958"/>
    </source>
</evidence>
<dbReference type="InterPro" id="IPR004481">
    <property type="entry name" value="K/Na/Ca-exchanger"/>
</dbReference>
<evidence type="ECO:0000256" key="3">
    <source>
        <dbReference type="ARBA" id="ARBA00022448"/>
    </source>
</evidence>
<dbReference type="PANTHER" id="PTHR10846:SF72">
    <property type="entry name" value="SODIUM_POTASSIUM_CALCIUM EXCHANGER NCKX30C"/>
    <property type="match status" value="1"/>
</dbReference>
<keyword evidence="8" id="KW-0732">Signal</keyword>
<evidence type="ECO:0000256" key="7">
    <source>
        <dbReference type="ARBA" id="ARBA00022692"/>
    </source>
</evidence>
<dbReference type="InterPro" id="IPR004837">
    <property type="entry name" value="NaCa_Exmemb"/>
</dbReference>
<keyword evidence="4" id="KW-0050">Antiport</keyword>
<gene>
    <name evidence="18" type="ORF">QR98_0063300</name>
</gene>
<evidence type="ECO:0000256" key="10">
    <source>
        <dbReference type="ARBA" id="ARBA00022847"/>
    </source>
</evidence>
<evidence type="ECO:0000256" key="1">
    <source>
        <dbReference type="ARBA" id="ARBA00004141"/>
    </source>
</evidence>
<dbReference type="InterPro" id="IPR044880">
    <property type="entry name" value="NCX_ion-bd_dom_sf"/>
</dbReference>
<dbReference type="Proteomes" id="UP000616769">
    <property type="component" value="Unassembled WGS sequence"/>
</dbReference>
<evidence type="ECO:0000256" key="13">
    <source>
        <dbReference type="ARBA" id="ARBA00023053"/>
    </source>
</evidence>
<proteinExistence type="inferred from homology"/>
<reference evidence="18 19" key="1">
    <citation type="journal article" date="2015" name="Parasit. Vectors">
        <title>Draft genome of the scabies mite.</title>
        <authorList>
            <person name="Rider S.D.Jr."/>
            <person name="Morgan M.S."/>
            <person name="Arlian L.G."/>
        </authorList>
    </citation>
    <scope>NUCLEOTIDE SEQUENCE [LARGE SCALE GENOMIC DNA]</scope>
    <source>
        <strain evidence="18">Arlian Lab</strain>
    </source>
</reference>
<keyword evidence="3" id="KW-0813">Transport</keyword>
<evidence type="ECO:0000313" key="19">
    <source>
        <dbReference type="Proteomes" id="UP000616769"/>
    </source>
</evidence>
<evidence type="ECO:0000256" key="9">
    <source>
        <dbReference type="ARBA" id="ARBA00022837"/>
    </source>
</evidence>
<evidence type="ECO:0000313" key="18">
    <source>
        <dbReference type="EMBL" id="KPM07824.1"/>
    </source>
</evidence>
<evidence type="ECO:0000256" key="16">
    <source>
        <dbReference type="ARBA" id="ARBA00023201"/>
    </source>
</evidence>
<accession>A0A132AA23</accession>
<keyword evidence="16" id="KW-0739">Sodium transport</keyword>
<dbReference type="GO" id="GO:0005262">
    <property type="term" value="F:calcium channel activity"/>
    <property type="evidence" value="ECO:0007669"/>
    <property type="project" value="TreeGrafter"/>
</dbReference>
<dbReference type="Gene3D" id="1.20.1420.30">
    <property type="entry name" value="NCX, central ion-binding region"/>
    <property type="match status" value="1"/>
</dbReference>
<evidence type="ECO:0000256" key="12">
    <source>
        <dbReference type="ARBA" id="ARBA00022989"/>
    </source>
</evidence>
<keyword evidence="15" id="KW-0472">Membrane</keyword>
<dbReference type="AlphaFoldDB" id="A0A132AA23"/>
<dbReference type="GO" id="GO:0005886">
    <property type="term" value="C:plasma membrane"/>
    <property type="evidence" value="ECO:0007669"/>
    <property type="project" value="TreeGrafter"/>
</dbReference>
<keyword evidence="6" id="KW-0109">Calcium transport</keyword>
<dbReference type="OrthoDB" id="2127281at2759"/>
<organism evidence="18 19">
    <name type="scientific">Sarcoptes scabiei</name>
    <name type="common">Itch mite</name>
    <name type="synonym">Acarus scabiei</name>
    <dbReference type="NCBI Taxonomy" id="52283"/>
    <lineage>
        <taxon>Eukaryota</taxon>
        <taxon>Metazoa</taxon>
        <taxon>Ecdysozoa</taxon>
        <taxon>Arthropoda</taxon>
        <taxon>Chelicerata</taxon>
        <taxon>Arachnida</taxon>
        <taxon>Acari</taxon>
        <taxon>Acariformes</taxon>
        <taxon>Sarcoptiformes</taxon>
        <taxon>Astigmata</taxon>
        <taxon>Psoroptidia</taxon>
        <taxon>Sarcoptoidea</taxon>
        <taxon>Sarcoptidae</taxon>
        <taxon>Sarcoptinae</taxon>
        <taxon>Sarcoptes</taxon>
    </lineage>
</organism>
<name>A0A132AA23_SARSC</name>
<keyword evidence="10" id="KW-0769">Symport</keyword>
<evidence type="ECO:0000256" key="6">
    <source>
        <dbReference type="ARBA" id="ARBA00022568"/>
    </source>
</evidence>
<protein>
    <submittedName>
        <fullName evidence="18">Potassium-dependent sodium-calcium exchanger-like protein 2</fullName>
    </submittedName>
</protein>
<comment type="similarity">
    <text evidence="2">Belongs to the Ca(2+):cation antiporter (CaCA) (TC 2.A.19) family. SLC24A subfamily.</text>
</comment>
<dbReference type="FunFam" id="1.20.1420.30:FF:000009">
    <property type="entry name" value="sodium/potassium/calcium exchanger 5 isoform X2"/>
    <property type="match status" value="1"/>
</dbReference>
<feature type="domain" description="Sodium/calcium exchanger membrane region" evidence="17">
    <location>
        <begin position="191"/>
        <end position="337"/>
    </location>
</feature>
<dbReference type="Pfam" id="PF01699">
    <property type="entry name" value="Na_Ca_ex"/>
    <property type="match status" value="1"/>
</dbReference>
<evidence type="ECO:0000256" key="8">
    <source>
        <dbReference type="ARBA" id="ARBA00022729"/>
    </source>
</evidence>
<keyword evidence="14" id="KW-0406">Ion transport</keyword>
<comment type="subcellular location">
    <subcellularLocation>
        <location evidence="1">Membrane</location>
        <topology evidence="1">Multi-pass membrane protein</topology>
    </subcellularLocation>
</comment>
<dbReference type="GO" id="GO:0015293">
    <property type="term" value="F:symporter activity"/>
    <property type="evidence" value="ECO:0007669"/>
    <property type="project" value="UniProtKB-KW"/>
</dbReference>
<dbReference type="VEuPathDB" id="VectorBase:SSCA000886"/>
<evidence type="ECO:0000256" key="2">
    <source>
        <dbReference type="ARBA" id="ARBA00005364"/>
    </source>
</evidence>
<keyword evidence="11" id="KW-0630">Potassium</keyword>
<keyword evidence="12" id="KW-1133">Transmembrane helix</keyword>